<dbReference type="AlphaFoldDB" id="A0A0F7TL32"/>
<dbReference type="Proteomes" id="UP000042958">
    <property type="component" value="Unassembled WGS sequence"/>
</dbReference>
<dbReference type="EMBL" id="CDHK01000005">
    <property type="protein sequence ID" value="CEJ57324.1"/>
    <property type="molecule type" value="Genomic_DNA"/>
</dbReference>
<evidence type="ECO:0000313" key="2">
    <source>
        <dbReference type="EMBL" id="CEJ57324.1"/>
    </source>
</evidence>
<dbReference type="STRING" id="104259.A0A0F7TL32"/>
<evidence type="ECO:0000256" key="1">
    <source>
        <dbReference type="SAM" id="MobiDB-lite"/>
    </source>
</evidence>
<feature type="region of interest" description="Disordered" evidence="1">
    <location>
        <begin position="24"/>
        <end position="85"/>
    </location>
</feature>
<feature type="compositionally biased region" description="Basic and acidic residues" evidence="1">
    <location>
        <begin position="30"/>
        <end position="43"/>
    </location>
</feature>
<keyword evidence="3" id="KW-1185">Reference proteome</keyword>
<proteinExistence type="predicted"/>
<reference evidence="3" key="1">
    <citation type="journal article" date="2015" name="Genome Announc.">
        <title>Draft genome sequence of the fungus Penicillium brasilianum MG11.</title>
        <authorList>
            <person name="Horn F."/>
            <person name="Linde J."/>
            <person name="Mattern D.J."/>
            <person name="Walther G."/>
            <person name="Guthke R."/>
            <person name="Brakhage A.A."/>
            <person name="Valiante V."/>
        </authorList>
    </citation>
    <scope>NUCLEOTIDE SEQUENCE [LARGE SCALE GENOMIC DNA]</scope>
    <source>
        <strain evidence="3">MG11</strain>
    </source>
</reference>
<name>A0A0F7TL32_PENBI</name>
<dbReference type="OrthoDB" id="3363286at2759"/>
<protein>
    <submittedName>
        <fullName evidence="2">Uncharacterized protein</fullName>
    </submittedName>
</protein>
<organism evidence="2 3">
    <name type="scientific">Penicillium brasilianum</name>
    <dbReference type="NCBI Taxonomy" id="104259"/>
    <lineage>
        <taxon>Eukaryota</taxon>
        <taxon>Fungi</taxon>
        <taxon>Dikarya</taxon>
        <taxon>Ascomycota</taxon>
        <taxon>Pezizomycotina</taxon>
        <taxon>Eurotiomycetes</taxon>
        <taxon>Eurotiomycetidae</taxon>
        <taxon>Eurotiales</taxon>
        <taxon>Aspergillaceae</taxon>
        <taxon>Penicillium</taxon>
    </lineage>
</organism>
<evidence type="ECO:0000313" key="3">
    <source>
        <dbReference type="Proteomes" id="UP000042958"/>
    </source>
</evidence>
<gene>
    <name evidence="2" type="ORF">PMG11_06021</name>
</gene>
<accession>A0A0F7TL32</accession>
<sequence length="386" mass="43044">MECTRRSLSYATWRLRMFRQLLGPSPVPSSRRDLSSSRIHADESPSDATSLPPSKRLPQSPLVTHPRSSPIKSRKKLPTSEDNSELKNNPWAVALASPVRMCSVTGARIPRDLLGEWGLVRKPDTENSYLLPVDLIKDSLQARQEVKSAGAEKTPDLDPATVAADATLTAKAIRNEKPGQQLLLRMINSLQLLEGLAKPLSKSSGKKPAISRLLPFRWKHPLGPITSRVEKLVLWRPGMAEYLLQQRRSDVVKKLERARRRYTRLDIPGGAWNILDLQEYSNNGLVDALKRLGSFDRMASGAVLLLTPMSNGESCPMAVFNPSTQSEVPVFDLSALLSASDLATLRDMEAPHFRNSALFFRPDDRIGVETILALWKLQRFMIETPS</sequence>